<name>A0A1K0J1B7_CUPNE</name>
<dbReference type="CDD" id="cd11613">
    <property type="entry name" value="SAF_AH_GD"/>
    <property type="match status" value="1"/>
</dbReference>
<dbReference type="Gene3D" id="2.30.130.110">
    <property type="match status" value="1"/>
</dbReference>
<accession>A0A1K0J1B7</accession>
<gene>
    <name evidence="3" type="ORF">CNECB9_5270010</name>
</gene>
<evidence type="ECO:0000256" key="1">
    <source>
        <dbReference type="ARBA" id="ARBA00023239"/>
    </source>
</evidence>
<keyword evidence="1" id="KW-0456">Lyase</keyword>
<dbReference type="GO" id="GO:0019698">
    <property type="term" value="P:D-galacturonate catabolic process"/>
    <property type="evidence" value="ECO:0007669"/>
    <property type="project" value="TreeGrafter"/>
</dbReference>
<proteinExistence type="predicted"/>
<dbReference type="RefSeq" id="WP_340529504.1">
    <property type="nucleotide sequence ID" value="NZ_FMSH01000476.1"/>
</dbReference>
<dbReference type="PANTHER" id="PTHR30536:SF5">
    <property type="entry name" value="ALTRONATE DEHYDRATASE"/>
    <property type="match status" value="1"/>
</dbReference>
<dbReference type="EMBL" id="FMSH01000476">
    <property type="protein sequence ID" value="SCU94624.1"/>
    <property type="molecule type" value="Genomic_DNA"/>
</dbReference>
<dbReference type="SMART" id="SM00858">
    <property type="entry name" value="SAF"/>
    <property type="match status" value="1"/>
</dbReference>
<feature type="domain" description="SAF" evidence="2">
    <location>
        <begin position="11"/>
        <end position="85"/>
    </location>
</feature>
<dbReference type="AlphaFoldDB" id="A0A1K0J1B7"/>
<protein>
    <submittedName>
        <fullName evidence="3">D-galactarate dehydratase</fullName>
    </submittedName>
</protein>
<evidence type="ECO:0000259" key="2">
    <source>
        <dbReference type="SMART" id="SM00858"/>
    </source>
</evidence>
<dbReference type="Pfam" id="PF08666">
    <property type="entry name" value="SAF"/>
    <property type="match status" value="1"/>
</dbReference>
<dbReference type="InterPro" id="IPR052172">
    <property type="entry name" value="UxaA_altronate/galactarate_dh"/>
</dbReference>
<reference evidence="3" key="1">
    <citation type="submission" date="2016-09" db="EMBL/GenBank/DDBJ databases">
        <authorList>
            <person name="Capua I."/>
            <person name="De Benedictis P."/>
            <person name="Joannis T."/>
            <person name="Lombin L.H."/>
            <person name="Cattoli G."/>
        </authorList>
    </citation>
    <scope>NUCLEOTIDE SEQUENCE</scope>
    <source>
        <strain evidence="3">B9</strain>
    </source>
</reference>
<organism evidence="3">
    <name type="scientific">Cupriavidus necator</name>
    <name type="common">Alcaligenes eutrophus</name>
    <name type="synonym">Ralstonia eutropha</name>
    <dbReference type="NCBI Taxonomy" id="106590"/>
    <lineage>
        <taxon>Bacteria</taxon>
        <taxon>Pseudomonadati</taxon>
        <taxon>Pseudomonadota</taxon>
        <taxon>Betaproteobacteria</taxon>
        <taxon>Burkholderiales</taxon>
        <taxon>Burkholderiaceae</taxon>
        <taxon>Cupriavidus</taxon>
    </lineage>
</organism>
<dbReference type="PANTHER" id="PTHR30536">
    <property type="entry name" value="ALTRONATE/GALACTARATE DEHYDRATASE"/>
    <property type="match status" value="1"/>
</dbReference>
<dbReference type="InterPro" id="IPR013974">
    <property type="entry name" value="SAF"/>
</dbReference>
<dbReference type="InterPro" id="IPR044144">
    <property type="entry name" value="SAF_UxaA/GarD"/>
</dbReference>
<evidence type="ECO:0000313" key="3">
    <source>
        <dbReference type="EMBL" id="SCU94624.1"/>
    </source>
</evidence>
<sequence>MPRAIVLNPADNVATLLDAGQAGEACALEGERQGRLVLLQDVPFGHKICIADTVEGETIVKYGQVIGRASRAVRAGEHMHVHNIESARARGDLQKG</sequence>
<dbReference type="FunFam" id="2.30.130.110:FF:000003">
    <property type="entry name" value="D-galactarate dehydratase"/>
    <property type="match status" value="1"/>
</dbReference>
<dbReference type="GO" id="GO:0016829">
    <property type="term" value="F:lyase activity"/>
    <property type="evidence" value="ECO:0007669"/>
    <property type="project" value="UniProtKB-KW"/>
</dbReference>